<dbReference type="SUPFAM" id="SSF52317">
    <property type="entry name" value="Class I glutamine amidotransferase-like"/>
    <property type="match status" value="1"/>
</dbReference>
<evidence type="ECO:0000256" key="2">
    <source>
        <dbReference type="ARBA" id="ARBA00023163"/>
    </source>
</evidence>
<gene>
    <name evidence="4" type="ORF">SM757_13880</name>
</gene>
<dbReference type="PANTHER" id="PTHR43130">
    <property type="entry name" value="ARAC-FAMILY TRANSCRIPTIONAL REGULATOR"/>
    <property type="match status" value="1"/>
</dbReference>
<keyword evidence="5" id="KW-1185">Reference proteome</keyword>
<evidence type="ECO:0000313" key="4">
    <source>
        <dbReference type="EMBL" id="MDZ5457665.1"/>
    </source>
</evidence>
<organism evidence="4 5">
    <name type="scientific">Azohydromonas lata</name>
    <dbReference type="NCBI Taxonomy" id="45677"/>
    <lineage>
        <taxon>Bacteria</taxon>
        <taxon>Pseudomonadati</taxon>
        <taxon>Pseudomonadota</taxon>
        <taxon>Betaproteobacteria</taxon>
        <taxon>Burkholderiales</taxon>
        <taxon>Sphaerotilaceae</taxon>
        <taxon>Azohydromonas</taxon>
    </lineage>
</organism>
<dbReference type="CDD" id="cd03137">
    <property type="entry name" value="GATase1_AraC_1"/>
    <property type="match status" value="1"/>
</dbReference>
<dbReference type="PROSITE" id="PS01124">
    <property type="entry name" value="HTH_ARAC_FAMILY_2"/>
    <property type="match status" value="1"/>
</dbReference>
<feature type="domain" description="HTH araC/xylS-type" evidence="3">
    <location>
        <begin position="221"/>
        <end position="319"/>
    </location>
</feature>
<dbReference type="Proteomes" id="UP001293718">
    <property type="component" value="Unassembled WGS sequence"/>
</dbReference>
<dbReference type="EMBL" id="JAXOJX010000021">
    <property type="protein sequence ID" value="MDZ5457665.1"/>
    <property type="molecule type" value="Genomic_DNA"/>
</dbReference>
<sequence length="326" mass="36515">MINRAFFLVLPRVHMLDLAGPLQIMATLDELGIAGVGIQCIGPDSQVSAFQKVMLGQVAPLPEKLEADDVLFVVGSKLDDALQSSPAWKTAVQWLRKQFLEYRIPAHVAAICTGTFLLGDAGLLDGRLCTTHHHFVQQLRRNFPLAQVVDNRVCVQDGKIWTSAGVASGIDLALQLIANAFGDHIAIQVARENVVHFRRFGNDPDLAVKFRYRTHGNQLVHTMQDEIANNLSRAWTCETLARKSGFSSRHLARIFKAETGITMKRYQMELRMDLARRLITGSTLTLERIAERCGFSSMQAFRSNWNKVESVPPSQLRHQQRQAEMS</sequence>
<dbReference type="SUPFAM" id="SSF46689">
    <property type="entry name" value="Homeodomain-like"/>
    <property type="match status" value="2"/>
</dbReference>
<evidence type="ECO:0000259" key="3">
    <source>
        <dbReference type="PROSITE" id="PS01124"/>
    </source>
</evidence>
<evidence type="ECO:0000313" key="5">
    <source>
        <dbReference type="Proteomes" id="UP001293718"/>
    </source>
</evidence>
<dbReference type="InterPro" id="IPR052158">
    <property type="entry name" value="INH-QAR"/>
</dbReference>
<dbReference type="InterPro" id="IPR018060">
    <property type="entry name" value="HTH_AraC"/>
</dbReference>
<comment type="caution">
    <text evidence="4">The sequence shown here is derived from an EMBL/GenBank/DDBJ whole genome shotgun (WGS) entry which is preliminary data.</text>
</comment>
<name>A0ABU5IG85_9BURK</name>
<keyword evidence="2" id="KW-0804">Transcription</keyword>
<reference evidence="4 5" key="1">
    <citation type="submission" date="2023-11" db="EMBL/GenBank/DDBJ databases">
        <title>Draft genome of Azohydromonas lata strain H1 (DSM1123), a polyhydroxyalkanoate producer.</title>
        <authorList>
            <person name="Traversa D."/>
            <person name="D'Addabbo P."/>
            <person name="Pazzani C."/>
            <person name="Manzari C."/>
            <person name="Chiara M."/>
            <person name="Scrascia M."/>
        </authorList>
    </citation>
    <scope>NUCLEOTIDE SEQUENCE [LARGE SCALE GENOMIC DNA]</scope>
    <source>
        <strain evidence="4 5">H1</strain>
    </source>
</reference>
<evidence type="ECO:0000256" key="1">
    <source>
        <dbReference type="ARBA" id="ARBA00023015"/>
    </source>
</evidence>
<proteinExistence type="predicted"/>
<protein>
    <submittedName>
        <fullName evidence="4">Helix-turn-helix domain-containing protein</fullName>
    </submittedName>
</protein>
<dbReference type="Pfam" id="PF01965">
    <property type="entry name" value="DJ-1_PfpI"/>
    <property type="match status" value="1"/>
</dbReference>
<dbReference type="Gene3D" id="1.10.10.60">
    <property type="entry name" value="Homeodomain-like"/>
    <property type="match status" value="2"/>
</dbReference>
<dbReference type="SMART" id="SM00342">
    <property type="entry name" value="HTH_ARAC"/>
    <property type="match status" value="1"/>
</dbReference>
<dbReference type="PANTHER" id="PTHR43130:SF3">
    <property type="entry name" value="HTH-TYPE TRANSCRIPTIONAL REGULATOR RV1931C"/>
    <property type="match status" value="1"/>
</dbReference>
<dbReference type="Pfam" id="PF12833">
    <property type="entry name" value="HTH_18"/>
    <property type="match status" value="1"/>
</dbReference>
<dbReference type="RefSeq" id="WP_066339096.1">
    <property type="nucleotide sequence ID" value="NZ_JAXOJX010000021.1"/>
</dbReference>
<dbReference type="InterPro" id="IPR009057">
    <property type="entry name" value="Homeodomain-like_sf"/>
</dbReference>
<dbReference type="InterPro" id="IPR029062">
    <property type="entry name" value="Class_I_gatase-like"/>
</dbReference>
<dbReference type="InterPro" id="IPR002818">
    <property type="entry name" value="DJ-1/PfpI"/>
</dbReference>
<keyword evidence="1" id="KW-0805">Transcription regulation</keyword>
<dbReference type="Gene3D" id="3.40.50.880">
    <property type="match status" value="1"/>
</dbReference>
<accession>A0ABU5IG85</accession>